<dbReference type="EMBL" id="BK015288">
    <property type="protein sequence ID" value="DAD99573.1"/>
    <property type="molecule type" value="Genomic_DNA"/>
</dbReference>
<organism evidence="2">
    <name type="scientific">Siphoviridae sp. ctobd83</name>
    <dbReference type="NCBI Taxonomy" id="2825670"/>
    <lineage>
        <taxon>Viruses</taxon>
        <taxon>Duplodnaviria</taxon>
        <taxon>Heunggongvirae</taxon>
        <taxon>Uroviricota</taxon>
        <taxon>Caudoviricetes</taxon>
    </lineage>
</organism>
<sequence>MSRRSLPYLRTMFGSGRARHARWRCPQRGGPNRTTNNKPVCTAALAPRRA</sequence>
<evidence type="ECO:0000313" key="2">
    <source>
        <dbReference type="EMBL" id="DAD99573.1"/>
    </source>
</evidence>
<accession>A0A8S5NXM1</accession>
<name>A0A8S5NXM1_9CAUD</name>
<protein>
    <submittedName>
        <fullName evidence="2">Uncharacterized protein</fullName>
    </submittedName>
</protein>
<proteinExistence type="predicted"/>
<evidence type="ECO:0000256" key="1">
    <source>
        <dbReference type="SAM" id="MobiDB-lite"/>
    </source>
</evidence>
<feature type="region of interest" description="Disordered" evidence="1">
    <location>
        <begin position="22"/>
        <end position="50"/>
    </location>
</feature>
<reference evidence="2" key="1">
    <citation type="journal article" date="2021" name="Proc. Natl. Acad. Sci. U.S.A.">
        <title>A Catalog of Tens of Thousands of Viruses from Human Metagenomes Reveals Hidden Associations with Chronic Diseases.</title>
        <authorList>
            <person name="Tisza M.J."/>
            <person name="Buck C.B."/>
        </authorList>
    </citation>
    <scope>NUCLEOTIDE SEQUENCE</scope>
    <source>
        <strain evidence="2">Ctobd83</strain>
    </source>
</reference>